<comment type="caution">
    <text evidence="2">The sequence shown here is derived from an EMBL/GenBank/DDBJ whole genome shotgun (WGS) entry which is preliminary data.</text>
</comment>
<reference evidence="3" key="1">
    <citation type="submission" date="2017-09" db="EMBL/GenBank/DDBJ databases">
        <title>Depth-based differentiation of microbial function through sediment-hosted aquifers and enrichment of novel symbionts in the deep terrestrial subsurface.</title>
        <authorList>
            <person name="Probst A.J."/>
            <person name="Ladd B."/>
            <person name="Jarett J.K."/>
            <person name="Geller-Mcgrath D.E."/>
            <person name="Sieber C.M.K."/>
            <person name="Emerson J.B."/>
            <person name="Anantharaman K."/>
            <person name="Thomas B.C."/>
            <person name="Malmstrom R."/>
            <person name="Stieglmeier M."/>
            <person name="Klingl A."/>
            <person name="Woyke T."/>
            <person name="Ryan C.M."/>
            <person name="Banfield J.F."/>
        </authorList>
    </citation>
    <scope>NUCLEOTIDE SEQUENCE [LARGE SCALE GENOMIC DNA]</scope>
</reference>
<evidence type="ECO:0000313" key="3">
    <source>
        <dbReference type="Proteomes" id="UP000228920"/>
    </source>
</evidence>
<feature type="transmembrane region" description="Helical" evidence="1">
    <location>
        <begin position="21"/>
        <end position="43"/>
    </location>
</feature>
<protein>
    <submittedName>
        <fullName evidence="2">Uncharacterized protein</fullName>
    </submittedName>
</protein>
<dbReference type="EMBL" id="PFNL01000017">
    <property type="protein sequence ID" value="PIZ48060.1"/>
    <property type="molecule type" value="Genomic_DNA"/>
</dbReference>
<evidence type="ECO:0000256" key="1">
    <source>
        <dbReference type="SAM" id="Phobius"/>
    </source>
</evidence>
<keyword evidence="1" id="KW-0812">Transmembrane</keyword>
<organism evidence="2 3">
    <name type="scientific">candidate division WWE3 bacterium CG_4_10_14_0_2_um_filter_41_14</name>
    <dbReference type="NCBI Taxonomy" id="1975072"/>
    <lineage>
        <taxon>Bacteria</taxon>
        <taxon>Katanobacteria</taxon>
    </lineage>
</organism>
<sequence length="91" mass="10024">MLFFNSFNSVGIYYLREKKGMVMNSISRVFCVILGLMGIIFILDGLFATQGWLIVLGFAFISIGGGLLCTCIPKINTKIVSYISKTTADDL</sequence>
<dbReference type="AlphaFoldDB" id="A0A2M7TLR5"/>
<evidence type="ECO:0000313" key="2">
    <source>
        <dbReference type="EMBL" id="PIZ48060.1"/>
    </source>
</evidence>
<keyword evidence="1" id="KW-1133">Transmembrane helix</keyword>
<accession>A0A2M7TLR5</accession>
<feature type="transmembrane region" description="Helical" evidence="1">
    <location>
        <begin position="49"/>
        <end position="72"/>
    </location>
</feature>
<name>A0A2M7TLR5_UNCKA</name>
<proteinExistence type="predicted"/>
<keyword evidence="1" id="KW-0472">Membrane</keyword>
<dbReference type="Proteomes" id="UP000228920">
    <property type="component" value="Unassembled WGS sequence"/>
</dbReference>
<gene>
    <name evidence="2" type="ORF">COY32_00710</name>
</gene>